<evidence type="ECO:0000313" key="1">
    <source>
        <dbReference type="EMBL" id="KAG1781487.1"/>
    </source>
</evidence>
<name>A0A9P7D751_9AGAM</name>
<comment type="caution">
    <text evidence="1">The sequence shown here is derived from an EMBL/GenBank/DDBJ whole genome shotgun (WGS) entry which is preliminary data.</text>
</comment>
<reference evidence="1" key="1">
    <citation type="journal article" date="2020" name="New Phytol.">
        <title>Comparative genomics reveals dynamic genome evolution in host specialist ectomycorrhizal fungi.</title>
        <authorList>
            <person name="Lofgren L.A."/>
            <person name="Nguyen N.H."/>
            <person name="Vilgalys R."/>
            <person name="Ruytinx J."/>
            <person name="Liao H.L."/>
            <person name="Branco S."/>
            <person name="Kuo A."/>
            <person name="LaButti K."/>
            <person name="Lipzen A."/>
            <person name="Andreopoulos W."/>
            <person name="Pangilinan J."/>
            <person name="Riley R."/>
            <person name="Hundley H."/>
            <person name="Na H."/>
            <person name="Barry K."/>
            <person name="Grigoriev I.V."/>
            <person name="Stajich J.E."/>
            <person name="Kennedy P.G."/>
        </authorList>
    </citation>
    <scope>NUCLEOTIDE SEQUENCE</scope>
    <source>
        <strain evidence="1">DOB743</strain>
    </source>
</reference>
<dbReference type="AlphaFoldDB" id="A0A9P7D751"/>
<feature type="non-terminal residue" evidence="1">
    <location>
        <position position="1"/>
    </location>
</feature>
<evidence type="ECO:0000313" key="2">
    <source>
        <dbReference type="Proteomes" id="UP000714275"/>
    </source>
</evidence>
<dbReference type="EMBL" id="JABBWD010000005">
    <property type="protein sequence ID" value="KAG1781487.1"/>
    <property type="molecule type" value="Genomic_DNA"/>
</dbReference>
<accession>A0A9P7D751</accession>
<dbReference type="OrthoDB" id="3231188at2759"/>
<dbReference type="Pfam" id="PF20414">
    <property type="entry name" value="DUF6698"/>
    <property type="match status" value="1"/>
</dbReference>
<sequence length="129" mass="14188">LFPSVLFPNAVVDASNSTVFGNWKPLAQILKAVLMGEASLTSVKKGGPPRNFKIWGVSTITPRAIAWSTTIAIFLLSPDTVFSQDGHGKSSGIQYKNLFYSFKKILVCCWDALYLTKIRQHIEGHIFGA</sequence>
<organism evidence="1 2">
    <name type="scientific">Suillus placidus</name>
    <dbReference type="NCBI Taxonomy" id="48579"/>
    <lineage>
        <taxon>Eukaryota</taxon>
        <taxon>Fungi</taxon>
        <taxon>Dikarya</taxon>
        <taxon>Basidiomycota</taxon>
        <taxon>Agaricomycotina</taxon>
        <taxon>Agaricomycetes</taxon>
        <taxon>Agaricomycetidae</taxon>
        <taxon>Boletales</taxon>
        <taxon>Suillineae</taxon>
        <taxon>Suillaceae</taxon>
        <taxon>Suillus</taxon>
    </lineage>
</organism>
<feature type="non-terminal residue" evidence="1">
    <location>
        <position position="129"/>
    </location>
</feature>
<protein>
    <submittedName>
        <fullName evidence="1">Uncharacterized protein</fullName>
    </submittedName>
</protein>
<gene>
    <name evidence="1" type="ORF">EV702DRAFT_941430</name>
</gene>
<dbReference type="InterPro" id="IPR046521">
    <property type="entry name" value="DUF6698"/>
</dbReference>
<keyword evidence="2" id="KW-1185">Reference proteome</keyword>
<proteinExistence type="predicted"/>
<dbReference type="Proteomes" id="UP000714275">
    <property type="component" value="Unassembled WGS sequence"/>
</dbReference>